<evidence type="ECO:0000313" key="2">
    <source>
        <dbReference type="EMBL" id="ANA43847.1"/>
    </source>
</evidence>
<dbReference type="InterPro" id="IPR057717">
    <property type="entry name" value="BBH37-like_helical"/>
</dbReference>
<reference evidence="2 3" key="2">
    <citation type="journal article" date="2000" name="Infect. Immun.">
        <title>Surface protein variation by expression site switching in the relapsing fever agent Borrelia hermsii.</title>
        <authorList>
            <person name="Barbour A.G."/>
            <person name="Carter C.J."/>
            <person name="Sohaskey C.D."/>
        </authorList>
    </citation>
    <scope>NUCLEOTIDE SEQUENCE [LARGE SCALE GENOMIC DNA]</scope>
    <source>
        <strain evidence="2 3">HS1</strain>
    </source>
</reference>
<dbReference type="NCBIfam" id="NF033721">
    <property type="entry name" value="P12_lipo"/>
    <property type="match status" value="1"/>
</dbReference>
<proteinExistence type="predicted"/>
<reference evidence="2 3" key="3">
    <citation type="journal article" date="2006" name="Mol. Microbiol.">
        <title>Antigenic variation by Borrelia hermsii occurs through recombination between extragenic repetitive elements on linear plasmids.</title>
        <authorList>
            <person name="Dai Q."/>
            <person name="Restrepo B.I."/>
            <person name="Porcella S.F."/>
            <person name="Raffel S.J."/>
            <person name="Schwan T.G."/>
            <person name="Barbour A.G."/>
        </authorList>
    </citation>
    <scope>NUCLEOTIDE SEQUENCE [LARGE SCALE GENOMIC DNA]</scope>
    <source>
        <strain evidence="2 3">HS1</strain>
    </source>
</reference>
<evidence type="ECO:0000259" key="1">
    <source>
        <dbReference type="Pfam" id="PF25672"/>
    </source>
</evidence>
<sequence>MSELESAKFLFDKAQETLKEAITERLKNVLLYSFGKANDRLLVQLSRKASSSAANFLSQLEYSSAKLTKTRGDKERKR</sequence>
<dbReference type="Proteomes" id="UP000078430">
    <property type="component" value="Plasmid lpB58"/>
</dbReference>
<geneLocation type="plasmid" evidence="2 3">
    <name>lpB58</name>
</geneLocation>
<evidence type="ECO:0000313" key="3">
    <source>
        <dbReference type="Proteomes" id="UP000078430"/>
    </source>
</evidence>
<dbReference type="InterPro" id="IPR058057">
    <property type="entry name" value="BBH37-like"/>
</dbReference>
<feature type="domain" description="BBH37-like helical" evidence="1">
    <location>
        <begin position="2"/>
        <end position="74"/>
    </location>
</feature>
<reference evidence="2 3" key="4">
    <citation type="journal article" date="2016" name="Genome Announc.">
        <title>Chromosome and Plasmids of the Tick-Borne Relapsing Fever Agent Borrelia hermsii.</title>
        <authorList>
            <person name="Barbour A.G."/>
        </authorList>
    </citation>
    <scope>NUCLEOTIDE SEQUENCE [LARGE SCALE GENOMIC DNA]</scope>
    <source>
        <strain evidence="2 3">HS1</strain>
    </source>
</reference>
<keyword evidence="3" id="KW-1185">Reference proteome</keyword>
<organism evidence="2 3">
    <name type="scientific">Borrelia hermsii HS1</name>
    <dbReference type="NCBI Taxonomy" id="1867252"/>
    <lineage>
        <taxon>Bacteria</taxon>
        <taxon>Pseudomonadati</taxon>
        <taxon>Spirochaetota</taxon>
        <taxon>Spirochaetia</taxon>
        <taxon>Spirochaetales</taxon>
        <taxon>Borreliaceae</taxon>
        <taxon>Borrelia</taxon>
    </lineage>
</organism>
<protein>
    <recommendedName>
        <fullName evidence="1">BBH37-like helical domain-containing protein</fullName>
    </recommendedName>
</protein>
<accession>A0ABM6ARH5</accession>
<gene>
    <name evidence="2" type="ORF">AXX13_B09</name>
</gene>
<name>A0ABM6ARH5_BORHE</name>
<dbReference type="EMBL" id="CP014792">
    <property type="protein sequence ID" value="ANA43847.1"/>
    <property type="molecule type" value="Genomic_DNA"/>
</dbReference>
<dbReference type="Pfam" id="PF25672">
    <property type="entry name" value="BBH37"/>
    <property type="match status" value="1"/>
</dbReference>
<keyword evidence="2" id="KW-0614">Plasmid</keyword>
<reference evidence="2 3" key="1">
    <citation type="journal article" date="1994" name="Infect. Immun.">
        <title>A family of surface-exposed proteins of 20 kilodaltons in the genus Borrelia.</title>
        <authorList>
            <person name="Carter C.J."/>
            <person name="Bergstrom S."/>
            <person name="Norris S.J."/>
            <person name="Barbour A.G."/>
        </authorList>
    </citation>
    <scope>NUCLEOTIDE SEQUENCE [LARGE SCALE GENOMIC DNA]</scope>
    <source>
        <strain evidence="2 3">HS1</strain>
    </source>
</reference>